<evidence type="ECO:0000259" key="1">
    <source>
        <dbReference type="PROSITE" id="PS50863"/>
    </source>
</evidence>
<feature type="domain" description="TF-B3" evidence="1">
    <location>
        <begin position="133"/>
        <end position="224"/>
    </location>
</feature>
<dbReference type="InterPro" id="IPR044837">
    <property type="entry name" value="REM16-like"/>
</dbReference>
<organism evidence="2 3">
    <name type="scientific">Arabidopsis thaliana x Arabidopsis arenosa</name>
    <dbReference type="NCBI Taxonomy" id="1240361"/>
    <lineage>
        <taxon>Eukaryota</taxon>
        <taxon>Viridiplantae</taxon>
        <taxon>Streptophyta</taxon>
        <taxon>Embryophyta</taxon>
        <taxon>Tracheophyta</taxon>
        <taxon>Spermatophyta</taxon>
        <taxon>Magnoliopsida</taxon>
        <taxon>eudicotyledons</taxon>
        <taxon>Gunneridae</taxon>
        <taxon>Pentapetalae</taxon>
        <taxon>rosids</taxon>
        <taxon>malvids</taxon>
        <taxon>Brassicales</taxon>
        <taxon>Brassicaceae</taxon>
        <taxon>Camelineae</taxon>
        <taxon>Arabidopsis</taxon>
    </lineage>
</organism>
<dbReference type="EMBL" id="JAEFBK010000047">
    <property type="protein sequence ID" value="KAG7530227.1"/>
    <property type="molecule type" value="Genomic_DNA"/>
</dbReference>
<dbReference type="InterPro" id="IPR003340">
    <property type="entry name" value="B3_DNA-bd"/>
</dbReference>
<reference evidence="2 3" key="1">
    <citation type="submission" date="2020-12" db="EMBL/GenBank/DDBJ databases">
        <title>Concerted genomic and epigenomic changes stabilize Arabidopsis allopolyploids.</title>
        <authorList>
            <person name="Chen Z."/>
        </authorList>
    </citation>
    <scope>NUCLEOTIDE SEQUENCE [LARGE SCALE GENOMIC DNA]</scope>
    <source>
        <strain evidence="2">Allo738</strain>
        <tissue evidence="2">Leaf</tissue>
    </source>
</reference>
<dbReference type="Proteomes" id="UP000694240">
    <property type="component" value="Unassembled WGS sequence"/>
</dbReference>
<dbReference type="GO" id="GO:0003677">
    <property type="term" value="F:DNA binding"/>
    <property type="evidence" value="ECO:0007669"/>
    <property type="project" value="UniProtKB-KW"/>
</dbReference>
<dbReference type="PANTHER" id="PTHR31391">
    <property type="entry name" value="B3 DOMAIN-CONTAINING PROTEIN OS11G0197600-RELATED"/>
    <property type="match status" value="1"/>
</dbReference>
<name>A0A8T1XGQ7_9BRAS</name>
<evidence type="ECO:0000313" key="2">
    <source>
        <dbReference type="EMBL" id="KAG7530227.1"/>
    </source>
</evidence>
<keyword evidence="2" id="KW-0238">DNA-binding</keyword>
<dbReference type="AlphaFoldDB" id="A0A8T1XGQ7"/>
<comment type="caution">
    <text evidence="2">The sequence shown here is derived from an EMBL/GenBank/DDBJ whole genome shotgun (WGS) entry which is preliminary data.</text>
</comment>
<protein>
    <submittedName>
        <fullName evidence="2">DNA-binding pseudobarrel domain superfamily</fullName>
    </submittedName>
</protein>
<accession>A0A8T1XGQ7</accession>
<dbReference type="SMART" id="SM01019">
    <property type="entry name" value="B3"/>
    <property type="match status" value="1"/>
</dbReference>
<dbReference type="Pfam" id="PF02362">
    <property type="entry name" value="B3"/>
    <property type="match status" value="1"/>
</dbReference>
<proteinExistence type="predicted"/>
<evidence type="ECO:0000313" key="3">
    <source>
        <dbReference type="Proteomes" id="UP000694240"/>
    </source>
</evidence>
<gene>
    <name evidence="2" type="ORF">ISN45_Un47g000040</name>
</gene>
<dbReference type="CDD" id="cd10017">
    <property type="entry name" value="B3_DNA"/>
    <property type="match status" value="1"/>
</dbReference>
<dbReference type="PANTHER" id="PTHR31391:SF3">
    <property type="entry name" value="B3 DOMAIN-CONTAINING PROTEIN OS05G0481400"/>
    <property type="match status" value="1"/>
</dbReference>
<dbReference type="PROSITE" id="PS50863">
    <property type="entry name" value="B3"/>
    <property type="match status" value="1"/>
</dbReference>
<sequence>MAMAYEEARKLRLQENHKRFQDLGISQISKTLTHITKKTPQRNHKPIDKALLATAEPRRSSRVRTVISSYRDDVVVDTGRTSNLRRSRHSSTWATYISRPLHECKFASYEEKVGAFKAAEKFQRSLKSPHPYFVKSMVRSHVYSCFWLGLPSRFCADNFPEETMEIELEDEEGEVYEAVYIGRRAGLSGGWKRFALDHKLDDGDALLFELVEPKKFKIYVFKGMRTLILLAPEREAEQRRQVKKKKKKKIRMLKNQVMRNTAQEPLRDHPQGY</sequence>
<keyword evidence="3" id="KW-1185">Reference proteome</keyword>